<dbReference type="RefSeq" id="WP_262874130.1">
    <property type="nucleotide sequence ID" value="NZ_BAABKW010000012.1"/>
</dbReference>
<dbReference type="EMBL" id="JBHTBE010000002">
    <property type="protein sequence ID" value="MFC7269205.1"/>
    <property type="molecule type" value="Genomic_DNA"/>
</dbReference>
<reference evidence="2" key="1">
    <citation type="journal article" date="2019" name="Int. J. Syst. Evol. Microbiol.">
        <title>The Global Catalogue of Microorganisms (GCM) 10K type strain sequencing project: providing services to taxonomists for standard genome sequencing and annotation.</title>
        <authorList>
            <consortium name="The Broad Institute Genomics Platform"/>
            <consortium name="The Broad Institute Genome Sequencing Center for Infectious Disease"/>
            <person name="Wu L."/>
            <person name="Ma J."/>
        </authorList>
    </citation>
    <scope>NUCLEOTIDE SEQUENCE [LARGE SCALE GENOMIC DNA]</scope>
    <source>
        <strain evidence="2">CGMCC 1.15772</strain>
    </source>
</reference>
<sequence>MATFTFGPVEFYLVALEGDRPAPDVFEALADLIADGTLRLLDLLIISKDEAGEVTVTEIEDETDQYGFGTVELAAEGLAGDDDVDELAELIPPGTSAMLAVLELAWATKLAERVAASGGRVLSVERIPAPVVNALVDSVVDSEEEES</sequence>
<name>A0ABW2HDL1_9MICO</name>
<accession>A0ABW2HDL1</accession>
<gene>
    <name evidence="1" type="ORF">ACFQRL_09565</name>
</gene>
<evidence type="ECO:0000313" key="1">
    <source>
        <dbReference type="EMBL" id="MFC7269205.1"/>
    </source>
</evidence>
<keyword evidence="2" id="KW-1185">Reference proteome</keyword>
<comment type="caution">
    <text evidence="1">The sequence shown here is derived from an EMBL/GenBank/DDBJ whole genome shotgun (WGS) entry which is preliminary data.</text>
</comment>
<dbReference type="InterPro" id="IPR046288">
    <property type="entry name" value="DUF6325"/>
</dbReference>
<protein>
    <submittedName>
        <fullName evidence="1">DUF1269 domain-containing protein</fullName>
    </submittedName>
</protein>
<organism evidence="1 2">
    <name type="scientific">Microbacterium fluvii</name>
    <dbReference type="NCBI Taxonomy" id="415215"/>
    <lineage>
        <taxon>Bacteria</taxon>
        <taxon>Bacillati</taxon>
        <taxon>Actinomycetota</taxon>
        <taxon>Actinomycetes</taxon>
        <taxon>Micrococcales</taxon>
        <taxon>Microbacteriaceae</taxon>
        <taxon>Microbacterium</taxon>
    </lineage>
</organism>
<proteinExistence type="predicted"/>
<dbReference type="Proteomes" id="UP001596507">
    <property type="component" value="Unassembled WGS sequence"/>
</dbReference>
<evidence type="ECO:0000313" key="2">
    <source>
        <dbReference type="Proteomes" id="UP001596507"/>
    </source>
</evidence>
<dbReference type="Pfam" id="PF19850">
    <property type="entry name" value="DUF6325"/>
    <property type="match status" value="1"/>
</dbReference>